<dbReference type="Proteomes" id="UP000179441">
    <property type="component" value="Unassembled WGS sequence"/>
</dbReference>
<dbReference type="AlphaFoldDB" id="A0A1S1LYW6"/>
<evidence type="ECO:0000313" key="2">
    <source>
        <dbReference type="Proteomes" id="UP000179441"/>
    </source>
</evidence>
<sequence length="131" mass="13792">MFVWHRLPYATDVQAPFDVHGSAGSPVSGRLFSVTVIKAAVAPVVKHTGALPKNRNLTASGQWVVVTATVTSLLDAPSARVALELDGNAYTPDDRLDLSTLGGAILNPLIPQTGVYVFEAPTELVNRVSVG</sequence>
<accession>A0A1S1LYW6</accession>
<gene>
    <name evidence="1" type="ORF">BKG84_28910</name>
</gene>
<organism evidence="1 2">
    <name type="scientific">Mycobacteroides chelonae</name>
    <name type="common">Mycobacterium chelonae</name>
    <dbReference type="NCBI Taxonomy" id="1774"/>
    <lineage>
        <taxon>Bacteria</taxon>
        <taxon>Bacillati</taxon>
        <taxon>Actinomycetota</taxon>
        <taxon>Actinomycetes</taxon>
        <taxon>Mycobacteriales</taxon>
        <taxon>Mycobacteriaceae</taxon>
        <taxon>Mycobacteroides</taxon>
    </lineage>
</organism>
<protein>
    <submittedName>
        <fullName evidence="1">Uncharacterized protein</fullName>
    </submittedName>
</protein>
<evidence type="ECO:0000313" key="1">
    <source>
        <dbReference type="EMBL" id="OHU72762.1"/>
    </source>
</evidence>
<proteinExistence type="predicted"/>
<comment type="caution">
    <text evidence="1">The sequence shown here is derived from an EMBL/GenBank/DDBJ whole genome shotgun (WGS) entry which is preliminary data.</text>
</comment>
<dbReference type="EMBL" id="MLIS01000429">
    <property type="protein sequence ID" value="OHU72762.1"/>
    <property type="molecule type" value="Genomic_DNA"/>
</dbReference>
<feature type="non-terminal residue" evidence="1">
    <location>
        <position position="131"/>
    </location>
</feature>
<name>A0A1S1LYW6_MYCCH</name>
<reference evidence="1 2" key="1">
    <citation type="submission" date="2016-10" db="EMBL/GenBank/DDBJ databases">
        <title>Evaluation of Human, Veterinary and Environmental Mycobacterium chelonae Isolates by Core Genome Phylogenomic Analysis, Targeted Gene Comparison, and Anti-microbial Susceptibility Patterns: A Tale of Mistaken Identities.</title>
        <authorList>
            <person name="Fogelson S.B."/>
            <person name="Camus A.C."/>
            <person name="Lorenz W."/>
            <person name="Vasireddy R."/>
            <person name="Vasireddy S."/>
            <person name="Smith T."/>
            <person name="Brown-Elliott B.A."/>
            <person name="Wallace R.J.Jr."/>
            <person name="Hasan N.A."/>
            <person name="Reischl U."/>
            <person name="Sanchez S."/>
        </authorList>
    </citation>
    <scope>NUCLEOTIDE SEQUENCE [LARGE SCALE GENOMIC DNA]</scope>
    <source>
        <strain evidence="1 2">15518</strain>
    </source>
</reference>
<keyword evidence="2" id="KW-1185">Reference proteome</keyword>